<dbReference type="SUPFAM" id="SSF48264">
    <property type="entry name" value="Cytochrome P450"/>
    <property type="match status" value="1"/>
</dbReference>
<dbReference type="GO" id="GO:0016705">
    <property type="term" value="F:oxidoreductase activity, acting on paired donors, with incorporation or reduction of molecular oxygen"/>
    <property type="evidence" value="ECO:0007669"/>
    <property type="project" value="InterPro"/>
</dbReference>
<keyword evidence="7" id="KW-0503">Monooxygenase</keyword>
<dbReference type="Proteomes" id="UP000177622">
    <property type="component" value="Unassembled WGS sequence"/>
</dbReference>
<keyword evidence="11" id="KW-1185">Reference proteome</keyword>
<name>A0A1F5LKG2_PENAI</name>
<dbReference type="OrthoDB" id="3945418at2759"/>
<dbReference type="GO" id="GO:0004497">
    <property type="term" value="F:monooxygenase activity"/>
    <property type="evidence" value="ECO:0007669"/>
    <property type="project" value="UniProtKB-KW"/>
</dbReference>
<dbReference type="InterPro" id="IPR001128">
    <property type="entry name" value="Cyt_P450"/>
</dbReference>
<protein>
    <recommendedName>
        <fullName evidence="12">Cytochrome P450</fullName>
    </recommendedName>
</protein>
<keyword evidence="9" id="KW-1133">Transmembrane helix</keyword>
<evidence type="ECO:0000256" key="4">
    <source>
        <dbReference type="ARBA" id="ARBA00022723"/>
    </source>
</evidence>
<sequence>MWTSNNSYRFPIVDSAMRDAPCKACAYGVLLFIFSYISCLVFYRLVLSPLARFPGPRLAAATRLYETYFQILKGGTFSWHIETLHQHYGPVVRITPWEIHIKDPDYYNTVYAGPTRHRTKDPWFSFISFPGSIFSTSGFEFHKARRKVLGQFFKRSAVLELEPVISAKIGSLCKHFSAAVRNNRPLELHAAFHCFTSDLLSQHAFGRGMGSHYLEESQLSDTWKLGVTAMFDLTRLTRHFPVSSYLAHAFPVLTSWVVPPFRFVYELEQDVKRRVSAVVTHQRQREAGREYKNDSLEKAIYPTILADPEVPESEKDLLRLQDDAIFLMVAGTDLPAQALAITMFHILNNPKVYQKLKEELFSGIPDINTTPTLEELERLPYLSAVVRECLRLSAIVTTRLPRSAPDEILQYQQWQIPAGTIVSMSTYFILRDPEIFPEPYAFEPERWLLPRERLRELEKYLVPGSKGTMGCLGQNMAWAWIHLVLGSLLRRFEFALHETTERNVEITRDNFNGQTDRGLNVIQVKVLEEYCR</sequence>
<proteinExistence type="inferred from homology"/>
<keyword evidence="9" id="KW-0812">Transmembrane</keyword>
<evidence type="ECO:0000256" key="5">
    <source>
        <dbReference type="ARBA" id="ARBA00023002"/>
    </source>
</evidence>
<dbReference type="InterPro" id="IPR050121">
    <property type="entry name" value="Cytochrome_P450_monoxygenase"/>
</dbReference>
<evidence type="ECO:0000256" key="3">
    <source>
        <dbReference type="ARBA" id="ARBA00022617"/>
    </source>
</evidence>
<keyword evidence="6 8" id="KW-0408">Iron</keyword>
<dbReference type="InterPro" id="IPR002401">
    <property type="entry name" value="Cyt_P450_E_grp-I"/>
</dbReference>
<evidence type="ECO:0008006" key="12">
    <source>
        <dbReference type="Google" id="ProtNLM"/>
    </source>
</evidence>
<evidence type="ECO:0000256" key="2">
    <source>
        <dbReference type="ARBA" id="ARBA00010617"/>
    </source>
</evidence>
<evidence type="ECO:0000256" key="6">
    <source>
        <dbReference type="ARBA" id="ARBA00023004"/>
    </source>
</evidence>
<evidence type="ECO:0000313" key="11">
    <source>
        <dbReference type="Proteomes" id="UP000177622"/>
    </source>
</evidence>
<dbReference type="PANTHER" id="PTHR24305:SF157">
    <property type="entry name" value="N-ACETYLTRYPTOPHAN 6-HYDROXYLASE IVOC-RELATED"/>
    <property type="match status" value="1"/>
</dbReference>
<keyword evidence="9" id="KW-0472">Membrane</keyword>
<dbReference type="InterPro" id="IPR036396">
    <property type="entry name" value="Cyt_P450_sf"/>
</dbReference>
<dbReference type="GeneID" id="34575953"/>
<gene>
    <name evidence="10" type="ORF">PENARI_c007G11520</name>
</gene>
<keyword evidence="3 8" id="KW-0349">Heme</keyword>
<dbReference type="Pfam" id="PF00067">
    <property type="entry name" value="p450"/>
    <property type="match status" value="1"/>
</dbReference>
<organism evidence="10 11">
    <name type="scientific">Penicillium arizonense</name>
    <dbReference type="NCBI Taxonomy" id="1835702"/>
    <lineage>
        <taxon>Eukaryota</taxon>
        <taxon>Fungi</taxon>
        <taxon>Dikarya</taxon>
        <taxon>Ascomycota</taxon>
        <taxon>Pezizomycotina</taxon>
        <taxon>Eurotiomycetes</taxon>
        <taxon>Eurotiomycetidae</taxon>
        <taxon>Eurotiales</taxon>
        <taxon>Aspergillaceae</taxon>
        <taxon>Penicillium</taxon>
    </lineage>
</organism>
<keyword evidence="4 8" id="KW-0479">Metal-binding</keyword>
<evidence type="ECO:0000313" key="10">
    <source>
        <dbReference type="EMBL" id="OGE53595.1"/>
    </source>
</evidence>
<dbReference type="GO" id="GO:0043386">
    <property type="term" value="P:mycotoxin biosynthetic process"/>
    <property type="evidence" value="ECO:0007669"/>
    <property type="project" value="UniProtKB-ARBA"/>
</dbReference>
<comment type="cofactor">
    <cofactor evidence="1 8">
        <name>heme</name>
        <dbReference type="ChEBI" id="CHEBI:30413"/>
    </cofactor>
</comment>
<dbReference type="PANTHER" id="PTHR24305">
    <property type="entry name" value="CYTOCHROME P450"/>
    <property type="match status" value="1"/>
</dbReference>
<evidence type="ECO:0000256" key="7">
    <source>
        <dbReference type="ARBA" id="ARBA00023033"/>
    </source>
</evidence>
<dbReference type="GO" id="GO:0020037">
    <property type="term" value="F:heme binding"/>
    <property type="evidence" value="ECO:0007669"/>
    <property type="project" value="InterPro"/>
</dbReference>
<evidence type="ECO:0000256" key="9">
    <source>
        <dbReference type="SAM" id="Phobius"/>
    </source>
</evidence>
<dbReference type="EMBL" id="LXJU01000007">
    <property type="protein sequence ID" value="OGE53595.1"/>
    <property type="molecule type" value="Genomic_DNA"/>
</dbReference>
<evidence type="ECO:0000256" key="1">
    <source>
        <dbReference type="ARBA" id="ARBA00001971"/>
    </source>
</evidence>
<feature type="binding site" description="axial binding residue" evidence="8">
    <location>
        <position position="471"/>
    </location>
    <ligand>
        <name>heme</name>
        <dbReference type="ChEBI" id="CHEBI:30413"/>
    </ligand>
    <ligandPart>
        <name>Fe</name>
        <dbReference type="ChEBI" id="CHEBI:18248"/>
    </ligandPart>
</feature>
<comment type="caution">
    <text evidence="10">The sequence shown here is derived from an EMBL/GenBank/DDBJ whole genome shotgun (WGS) entry which is preliminary data.</text>
</comment>
<reference evidence="10 11" key="1">
    <citation type="journal article" date="2016" name="Sci. Rep.">
        <title>Penicillium arizonense, a new, genome sequenced fungal species, reveals a high chemical diversity in secreted metabolites.</title>
        <authorList>
            <person name="Grijseels S."/>
            <person name="Nielsen J.C."/>
            <person name="Randelovic M."/>
            <person name="Nielsen J."/>
            <person name="Nielsen K.F."/>
            <person name="Workman M."/>
            <person name="Frisvad J.C."/>
        </authorList>
    </citation>
    <scope>NUCLEOTIDE SEQUENCE [LARGE SCALE GENOMIC DNA]</scope>
    <source>
        <strain evidence="10 11">CBS 141311</strain>
    </source>
</reference>
<dbReference type="GO" id="GO:0005506">
    <property type="term" value="F:iron ion binding"/>
    <property type="evidence" value="ECO:0007669"/>
    <property type="project" value="InterPro"/>
</dbReference>
<dbReference type="AlphaFoldDB" id="A0A1F5LKG2"/>
<comment type="similarity">
    <text evidence="2">Belongs to the cytochrome P450 family.</text>
</comment>
<keyword evidence="5" id="KW-0560">Oxidoreductase</keyword>
<dbReference type="CDD" id="cd11062">
    <property type="entry name" value="CYP58-like"/>
    <property type="match status" value="1"/>
</dbReference>
<dbReference type="STRING" id="1835702.A0A1F5LKG2"/>
<dbReference type="Gene3D" id="1.10.630.10">
    <property type="entry name" value="Cytochrome P450"/>
    <property type="match status" value="1"/>
</dbReference>
<dbReference type="RefSeq" id="XP_022489033.1">
    <property type="nucleotide sequence ID" value="XM_022631219.1"/>
</dbReference>
<feature type="transmembrane region" description="Helical" evidence="9">
    <location>
        <begin position="24"/>
        <end position="46"/>
    </location>
</feature>
<dbReference type="PRINTS" id="PR00463">
    <property type="entry name" value="EP450I"/>
</dbReference>
<evidence type="ECO:0000256" key="8">
    <source>
        <dbReference type="PIRSR" id="PIRSR602401-1"/>
    </source>
</evidence>
<accession>A0A1F5LKG2</accession>